<evidence type="ECO:0000256" key="7">
    <source>
        <dbReference type="SAM" id="Coils"/>
    </source>
</evidence>
<evidence type="ECO:0000256" key="3">
    <source>
        <dbReference type="ARBA" id="ARBA00022448"/>
    </source>
</evidence>
<name>A0A7X0AU46_9PROT</name>
<dbReference type="GO" id="GO:0009306">
    <property type="term" value="P:protein secretion"/>
    <property type="evidence" value="ECO:0007669"/>
    <property type="project" value="InterPro"/>
</dbReference>
<dbReference type="PROSITE" id="PS00543">
    <property type="entry name" value="HLYD_FAMILY"/>
    <property type="match status" value="1"/>
</dbReference>
<evidence type="ECO:0000256" key="8">
    <source>
        <dbReference type="SAM" id="Phobius"/>
    </source>
</evidence>
<comment type="caution">
    <text evidence="10">The sequence shown here is derived from an EMBL/GenBank/DDBJ whole genome shotgun (WGS) entry which is preliminary data.</text>
</comment>
<dbReference type="PANTHER" id="PTHR30386:SF28">
    <property type="entry name" value="EXPORTED PROTEIN"/>
    <property type="match status" value="1"/>
</dbReference>
<proteinExistence type="inferred from homology"/>
<evidence type="ECO:0000259" key="9">
    <source>
        <dbReference type="Pfam" id="PF26002"/>
    </source>
</evidence>
<reference evidence="10 11" key="1">
    <citation type="submission" date="2020-08" db="EMBL/GenBank/DDBJ databases">
        <title>Genomic Encyclopedia of Type Strains, Phase IV (KMG-IV): sequencing the most valuable type-strain genomes for metagenomic binning, comparative biology and taxonomic classification.</title>
        <authorList>
            <person name="Goeker M."/>
        </authorList>
    </citation>
    <scope>NUCLEOTIDE SEQUENCE [LARGE SCALE GENOMIC DNA]</scope>
    <source>
        <strain evidence="10 11">DSM 22198</strain>
    </source>
</reference>
<evidence type="ECO:0000313" key="11">
    <source>
        <dbReference type="Proteomes" id="UP000539175"/>
    </source>
</evidence>
<dbReference type="PRINTS" id="PR01490">
    <property type="entry name" value="RTXTOXIND"/>
</dbReference>
<dbReference type="EMBL" id="JACIIZ010000002">
    <property type="protein sequence ID" value="MBB6250083.1"/>
    <property type="molecule type" value="Genomic_DNA"/>
</dbReference>
<dbReference type="RefSeq" id="WP_184797376.1">
    <property type="nucleotide sequence ID" value="NZ_JACIIZ010000002.1"/>
</dbReference>
<dbReference type="Proteomes" id="UP000539175">
    <property type="component" value="Unassembled WGS sequence"/>
</dbReference>
<dbReference type="InterPro" id="IPR058982">
    <property type="entry name" value="Beta-barrel_AprE"/>
</dbReference>
<keyword evidence="4 8" id="KW-0812">Transmembrane</keyword>
<dbReference type="Pfam" id="PF26002">
    <property type="entry name" value="Beta-barrel_AprE"/>
    <property type="match status" value="1"/>
</dbReference>
<evidence type="ECO:0000256" key="5">
    <source>
        <dbReference type="ARBA" id="ARBA00022989"/>
    </source>
</evidence>
<keyword evidence="5 8" id="KW-1133">Transmembrane helix</keyword>
<evidence type="ECO:0000256" key="4">
    <source>
        <dbReference type="ARBA" id="ARBA00022692"/>
    </source>
</evidence>
<keyword evidence="11" id="KW-1185">Reference proteome</keyword>
<dbReference type="PANTHER" id="PTHR30386">
    <property type="entry name" value="MEMBRANE FUSION SUBUNIT OF EMRAB-TOLC MULTIDRUG EFFLUX PUMP"/>
    <property type="match status" value="1"/>
</dbReference>
<keyword evidence="6 8" id="KW-0472">Membrane</keyword>
<dbReference type="AlphaFoldDB" id="A0A7X0AU46"/>
<dbReference type="InterPro" id="IPR006144">
    <property type="entry name" value="Secretion_HlyD_CS"/>
</dbReference>
<sequence length="427" mass="46863">MTPPPPTAEDGAPAPAVIFRSEVMAQQRYRLYGDVVIEAPRLYRRMVFLLGAIVVFAAGVLTLCQYARKETVSGYLTPNLGLSKVLVPRAGIASQILAVEGTHVTADAPLMAVTIDTWRADGQNSDERELVELRAQKNELERQIALGQQQEDSEHSRYLSRLASLKEDLAGLRAKKQFQTERLQFTGSRLARTEELLKAGYVATVDWETRKDAALLAQQDLVTTNRDIGDVERQIRDIQASLEQGPIQLGAKLSALRGSINDLGQKIEEVEARRAYVVKAPVAGRVVSVQVKAGEAVTNGQFAMGVVPDGAQLEAEMMVPTRAIGFVKPGQDVRMMYDAFPYQRFGTFGGKIKSVSRTVLAPAEANVPFTVGEPVYKVVAALDDQAVSVMNTPYDLQSGMLFKANIVLERRPLIAWILEPLYGAHIE</sequence>
<feature type="transmembrane region" description="Helical" evidence="8">
    <location>
        <begin position="47"/>
        <end position="68"/>
    </location>
</feature>
<feature type="coiled-coil region" evidence="7">
    <location>
        <begin position="123"/>
        <end position="182"/>
    </location>
</feature>
<evidence type="ECO:0000313" key="10">
    <source>
        <dbReference type="EMBL" id="MBB6250083.1"/>
    </source>
</evidence>
<keyword evidence="3" id="KW-0813">Transport</keyword>
<evidence type="ECO:0000256" key="6">
    <source>
        <dbReference type="ARBA" id="ARBA00023136"/>
    </source>
</evidence>
<evidence type="ECO:0000256" key="2">
    <source>
        <dbReference type="ARBA" id="ARBA00009477"/>
    </source>
</evidence>
<gene>
    <name evidence="10" type="ORF">FHS74_000624</name>
</gene>
<keyword evidence="7" id="KW-0175">Coiled coil</keyword>
<dbReference type="InterPro" id="IPR050739">
    <property type="entry name" value="MFP"/>
</dbReference>
<organism evidence="10 11">
    <name type="scientific">Nitrospirillum iridis</name>
    <dbReference type="NCBI Taxonomy" id="765888"/>
    <lineage>
        <taxon>Bacteria</taxon>
        <taxon>Pseudomonadati</taxon>
        <taxon>Pseudomonadota</taxon>
        <taxon>Alphaproteobacteria</taxon>
        <taxon>Rhodospirillales</taxon>
        <taxon>Azospirillaceae</taxon>
        <taxon>Nitrospirillum</taxon>
    </lineage>
</organism>
<evidence type="ECO:0000256" key="1">
    <source>
        <dbReference type="ARBA" id="ARBA00004167"/>
    </source>
</evidence>
<feature type="domain" description="AprE-like beta-barrel" evidence="9">
    <location>
        <begin position="314"/>
        <end position="407"/>
    </location>
</feature>
<comment type="subcellular location">
    <subcellularLocation>
        <location evidence="1">Membrane</location>
        <topology evidence="1">Single-pass membrane protein</topology>
    </subcellularLocation>
</comment>
<dbReference type="Gene3D" id="2.40.30.170">
    <property type="match status" value="1"/>
</dbReference>
<protein>
    <submittedName>
        <fullName evidence="10">Membrane fusion protein</fullName>
    </submittedName>
</protein>
<comment type="similarity">
    <text evidence="2">Belongs to the membrane fusion protein (MFP) (TC 8.A.1) family.</text>
</comment>
<accession>A0A7X0AU46</accession>
<dbReference type="GO" id="GO:0016020">
    <property type="term" value="C:membrane"/>
    <property type="evidence" value="ECO:0007669"/>
    <property type="project" value="UniProtKB-SubCell"/>
</dbReference>